<sequence length="318" mass="34841">MLSRQEIYAFYDFQERNPLTSSATSLWFTLAYTHDKAGCPDSFETFVAIACGRAGFSERTFFTARKELINRGLLEYDHELATYRLVPLSKANTDHGASVIPAEIASTAASDTTSVGTSAPASVGTTAPASVTASAGTSVNTSAAITHTSNHLRPKSNKSSKSTKGNKSSKIANITKSPKSTKSPTSTKRTKSSKRAKSTTLAVKPFAIKTTPTPLDLYEELGFGKVSSYVAKEIELWQHHDGFSDPQAMLAHAMDIAIQRGRKHWRYVTTILENWRKNGYRTVLEAKAGDRKRIQGGINHDQRQNTISRRLAGDFFAE</sequence>
<accession>A0A1I2BT40</accession>
<dbReference type="InterPro" id="IPR034829">
    <property type="entry name" value="DnaD-like_sf"/>
</dbReference>
<dbReference type="OrthoDB" id="1047417at2"/>
<proteinExistence type="inferred from homology"/>
<evidence type="ECO:0000259" key="3">
    <source>
        <dbReference type="Pfam" id="PF07261"/>
    </source>
</evidence>
<dbReference type="EMBL" id="FONT01000002">
    <property type="protein sequence ID" value="SFE59331.1"/>
    <property type="molecule type" value="Genomic_DNA"/>
</dbReference>
<feature type="compositionally biased region" description="Basic residues" evidence="2">
    <location>
        <begin position="188"/>
        <end position="197"/>
    </location>
</feature>
<evidence type="ECO:0000313" key="4">
    <source>
        <dbReference type="EMBL" id="SFE59331.1"/>
    </source>
</evidence>
<name>A0A1I2BT40_9BACI</name>
<dbReference type="Pfam" id="PF07261">
    <property type="entry name" value="DnaB_2"/>
    <property type="match status" value="1"/>
</dbReference>
<evidence type="ECO:0000313" key="5">
    <source>
        <dbReference type="Proteomes" id="UP000199516"/>
    </source>
</evidence>
<dbReference type="Proteomes" id="UP000199516">
    <property type="component" value="Unassembled WGS sequence"/>
</dbReference>
<protein>
    <submittedName>
        <fullName evidence="4">DnaD and phage-associated domain-containing protein</fullName>
    </submittedName>
</protein>
<dbReference type="STRING" id="930128.SAMN05192532_102495"/>
<organism evidence="4 5">
    <name type="scientific">Alteribacillus iranensis</name>
    <dbReference type="NCBI Taxonomy" id="930128"/>
    <lineage>
        <taxon>Bacteria</taxon>
        <taxon>Bacillati</taxon>
        <taxon>Bacillota</taxon>
        <taxon>Bacilli</taxon>
        <taxon>Bacillales</taxon>
        <taxon>Bacillaceae</taxon>
        <taxon>Alteribacillus</taxon>
    </lineage>
</organism>
<evidence type="ECO:0000256" key="1">
    <source>
        <dbReference type="ARBA" id="ARBA00093462"/>
    </source>
</evidence>
<comment type="similarity">
    <text evidence="1">Belongs to the DnaB/DnaD family.</text>
</comment>
<dbReference type="Gene3D" id="1.10.10.630">
    <property type="entry name" value="DnaD domain-like"/>
    <property type="match status" value="1"/>
</dbReference>
<keyword evidence="5" id="KW-1185">Reference proteome</keyword>
<gene>
    <name evidence="4" type="ORF">SAMN05192532_102495</name>
</gene>
<evidence type="ECO:0000256" key="2">
    <source>
        <dbReference type="SAM" id="MobiDB-lite"/>
    </source>
</evidence>
<feature type="compositionally biased region" description="Low complexity" evidence="2">
    <location>
        <begin position="159"/>
        <end position="187"/>
    </location>
</feature>
<dbReference type="InterPro" id="IPR006343">
    <property type="entry name" value="DnaB/C_C"/>
</dbReference>
<feature type="region of interest" description="Disordered" evidence="2">
    <location>
        <begin position="145"/>
        <end position="198"/>
    </location>
</feature>
<dbReference type="RefSeq" id="WP_091659829.1">
    <property type="nucleotide sequence ID" value="NZ_FONT01000002.1"/>
</dbReference>
<reference evidence="4 5" key="1">
    <citation type="submission" date="2016-10" db="EMBL/GenBank/DDBJ databases">
        <authorList>
            <person name="de Groot N.N."/>
        </authorList>
    </citation>
    <scope>NUCLEOTIDE SEQUENCE [LARGE SCALE GENOMIC DNA]</scope>
    <source>
        <strain evidence="4 5">DSM 23995</strain>
    </source>
</reference>
<dbReference type="NCBIfam" id="TIGR01446">
    <property type="entry name" value="DnaD_dom"/>
    <property type="match status" value="1"/>
</dbReference>
<feature type="domain" description="DnaB/C C-terminal" evidence="3">
    <location>
        <begin position="216"/>
        <end position="288"/>
    </location>
</feature>
<dbReference type="SUPFAM" id="SSF158499">
    <property type="entry name" value="DnaD domain-like"/>
    <property type="match status" value="1"/>
</dbReference>
<dbReference type="AlphaFoldDB" id="A0A1I2BT40"/>